<dbReference type="Gene3D" id="3.40.640.10">
    <property type="entry name" value="Type I PLP-dependent aspartate aminotransferase-like (Major domain)"/>
    <property type="match status" value="1"/>
</dbReference>
<evidence type="ECO:0000256" key="3">
    <source>
        <dbReference type="ARBA" id="ARBA00022723"/>
    </source>
</evidence>
<protein>
    <submittedName>
        <fullName evidence="9">Cysteine desulfurase</fullName>
    </submittedName>
</protein>
<evidence type="ECO:0000256" key="7">
    <source>
        <dbReference type="SAM" id="Coils"/>
    </source>
</evidence>
<accession>A0A165YIH8</accession>
<organism evidence="9 10">
    <name type="scientific">Aeribacillus pallidus</name>
    <dbReference type="NCBI Taxonomy" id="33936"/>
    <lineage>
        <taxon>Bacteria</taxon>
        <taxon>Bacillati</taxon>
        <taxon>Bacillota</taxon>
        <taxon>Bacilli</taxon>
        <taxon>Bacillales</taxon>
        <taxon>Bacillaceae</taxon>
        <taxon>Aeribacillus</taxon>
    </lineage>
</organism>
<evidence type="ECO:0000256" key="6">
    <source>
        <dbReference type="ARBA" id="ARBA00023014"/>
    </source>
</evidence>
<dbReference type="Proteomes" id="UP000076476">
    <property type="component" value="Unassembled WGS sequence"/>
</dbReference>
<dbReference type="PIRSF" id="PIRSF005572">
    <property type="entry name" value="NifS"/>
    <property type="match status" value="1"/>
</dbReference>
<dbReference type="PANTHER" id="PTHR11601">
    <property type="entry name" value="CYSTEINE DESULFURYLASE FAMILY MEMBER"/>
    <property type="match status" value="1"/>
</dbReference>
<evidence type="ECO:0000256" key="2">
    <source>
        <dbReference type="ARBA" id="ARBA00006490"/>
    </source>
</evidence>
<dbReference type="Pfam" id="PF00266">
    <property type="entry name" value="Aminotran_5"/>
    <property type="match status" value="1"/>
</dbReference>
<dbReference type="InterPro" id="IPR015422">
    <property type="entry name" value="PyrdxlP-dep_Trfase_small"/>
</dbReference>
<name>A0A165YIH8_9BACI</name>
<dbReference type="Gene3D" id="1.10.260.50">
    <property type="match status" value="1"/>
</dbReference>
<dbReference type="GO" id="GO:0046872">
    <property type="term" value="F:metal ion binding"/>
    <property type="evidence" value="ECO:0007669"/>
    <property type="project" value="UniProtKB-KW"/>
</dbReference>
<feature type="coiled-coil region" evidence="7">
    <location>
        <begin position="247"/>
        <end position="274"/>
    </location>
</feature>
<dbReference type="InterPro" id="IPR000192">
    <property type="entry name" value="Aminotrans_V_dom"/>
</dbReference>
<proteinExistence type="inferred from homology"/>
<dbReference type="EMBL" id="LWBR01000013">
    <property type="protein sequence ID" value="KZN97113.1"/>
    <property type="molecule type" value="Genomic_DNA"/>
</dbReference>
<dbReference type="OrthoDB" id="9808002at2"/>
<evidence type="ECO:0000313" key="10">
    <source>
        <dbReference type="Proteomes" id="UP000076476"/>
    </source>
</evidence>
<feature type="domain" description="Aminotransferase class V" evidence="8">
    <location>
        <begin position="3"/>
        <end position="364"/>
    </location>
</feature>
<evidence type="ECO:0000256" key="4">
    <source>
        <dbReference type="ARBA" id="ARBA00022898"/>
    </source>
</evidence>
<dbReference type="InterPro" id="IPR015421">
    <property type="entry name" value="PyrdxlP-dep_Trfase_major"/>
</dbReference>
<keyword evidence="3" id="KW-0479">Metal-binding</keyword>
<evidence type="ECO:0000313" key="9">
    <source>
        <dbReference type="EMBL" id="KZN97113.1"/>
    </source>
</evidence>
<evidence type="ECO:0000259" key="8">
    <source>
        <dbReference type="Pfam" id="PF00266"/>
    </source>
</evidence>
<comment type="cofactor">
    <cofactor evidence="1">
        <name>pyridoxal 5'-phosphate</name>
        <dbReference type="ChEBI" id="CHEBI:597326"/>
    </cofactor>
</comment>
<gene>
    <name evidence="9" type="ORF">AZI98_06025</name>
</gene>
<evidence type="ECO:0000256" key="5">
    <source>
        <dbReference type="ARBA" id="ARBA00023004"/>
    </source>
</evidence>
<keyword evidence="10" id="KW-1185">Reference proteome</keyword>
<dbReference type="SUPFAM" id="SSF53383">
    <property type="entry name" value="PLP-dependent transferases"/>
    <property type="match status" value="1"/>
</dbReference>
<dbReference type="FunFam" id="3.40.640.10:FF:000084">
    <property type="entry name" value="IscS-like cysteine desulfurase"/>
    <property type="match status" value="1"/>
</dbReference>
<dbReference type="InterPro" id="IPR016454">
    <property type="entry name" value="Cysteine_dSase"/>
</dbReference>
<dbReference type="STRING" id="33936.AZI98_06025"/>
<keyword evidence="5" id="KW-0408">Iron</keyword>
<dbReference type="Gene3D" id="3.90.1150.10">
    <property type="entry name" value="Aspartate Aminotransferase, domain 1"/>
    <property type="match status" value="1"/>
</dbReference>
<reference evidence="9 10" key="1">
    <citation type="submission" date="2016-04" db="EMBL/GenBank/DDBJ databases">
        <title>Draft genome sequence of Aeribacillus pallidus 8m3 from petroleum reservoir.</title>
        <authorList>
            <person name="Poltaraus A.B."/>
            <person name="Nazina T.N."/>
            <person name="Tourova T.P."/>
            <person name="Malakho S.M."/>
            <person name="Korshunova A.V."/>
            <person name="Sokolova D.S."/>
        </authorList>
    </citation>
    <scope>NUCLEOTIDE SEQUENCE [LARGE SCALE GENOMIC DNA]</scope>
    <source>
        <strain evidence="9 10">8m3</strain>
    </source>
</reference>
<keyword evidence="6" id="KW-0411">Iron-sulfur</keyword>
<keyword evidence="7" id="KW-0175">Coiled coil</keyword>
<dbReference type="PANTHER" id="PTHR11601:SF50">
    <property type="entry name" value="CYSTEINE DESULFURASE ISCS 2-RELATED"/>
    <property type="match status" value="1"/>
</dbReference>
<dbReference type="RefSeq" id="WP_063387368.1">
    <property type="nucleotide sequence ID" value="NZ_LWBR01000013.1"/>
</dbReference>
<keyword evidence="4" id="KW-0663">Pyridoxal phosphate</keyword>
<dbReference type="GO" id="GO:0051536">
    <property type="term" value="F:iron-sulfur cluster binding"/>
    <property type="evidence" value="ECO:0007669"/>
    <property type="project" value="UniProtKB-KW"/>
</dbReference>
<dbReference type="InterPro" id="IPR015424">
    <property type="entry name" value="PyrdxlP-dep_Trfase"/>
</dbReference>
<comment type="similarity">
    <text evidence="2">Belongs to the class-V pyridoxal-phosphate-dependent aminotransferase family. NifS/IscS subfamily.</text>
</comment>
<comment type="caution">
    <text evidence="9">The sequence shown here is derived from an EMBL/GenBank/DDBJ whole genome shotgun (WGS) entry which is preliminary data.</text>
</comment>
<dbReference type="GO" id="GO:0031071">
    <property type="term" value="F:cysteine desulfurase activity"/>
    <property type="evidence" value="ECO:0007669"/>
    <property type="project" value="UniProtKB-ARBA"/>
</dbReference>
<dbReference type="AlphaFoldDB" id="A0A165YIH8"/>
<evidence type="ECO:0000256" key="1">
    <source>
        <dbReference type="ARBA" id="ARBA00001933"/>
    </source>
</evidence>
<sequence>MLYLDNSATTKPYPDVLDTYRQVAEKFFGNPSSLHHLGVKAERLLTKAREQVADLLGVSGQEIIFTSGATEGNNLAIKGAAFAQRHKGKHLITTVIEHPSVSEAFEQLEKEFGFEVTWIPVNENGIVSPADIQKAVRNDTILVSVMHVNNEIGAIQPIEEIGEILKNYPNIVYHVDHVQGVGKVPLNIKKAGIDLCTISGHKFHALNGTGVLYIRKNTPILTLLSGGGQEASIRSGTENLAGSVSLAKGLRLAFNDYEEKIDRLINTKNYLINELEKIDGIIINTPKESSAPHIINFSVPGIKAEVLVHMLEEENIYVSTTSACSSRKKGESKVLKAMGKKSSITESAIRISLSIGQTIDDVKPLIDVLPSSIQKLKNIMGL</sequence>